<accession>A0ACB9SW29</accession>
<keyword evidence="1" id="KW-0808">Transferase</keyword>
<comment type="caution">
    <text evidence="1">The sequence shown here is derived from an EMBL/GenBank/DDBJ whole genome shotgun (WGS) entry which is preliminary data.</text>
</comment>
<gene>
    <name evidence="1" type="ORF">MML48_7g00004537</name>
</gene>
<evidence type="ECO:0000313" key="2">
    <source>
        <dbReference type="Proteomes" id="UP001056778"/>
    </source>
</evidence>
<protein>
    <submittedName>
        <fullName evidence="1">Geranylgeranyl transferase type beta subunit</fullName>
    </submittedName>
</protein>
<evidence type="ECO:0000313" key="1">
    <source>
        <dbReference type="EMBL" id="KAI4458748.1"/>
    </source>
</evidence>
<proteinExistence type="predicted"/>
<sequence length="344" mass="38961">MPVNLILKPKLHKKYLYRCLQCIPSHFASYDTTRLVLAFFAISGLDLLKDLDSLKKQQKIIDWIYSLQVVDNKELVSGFQGSTTLNTIENRNRSAPYKWCHIAGTYTALCTLLILGDDLNRVNKEAIASSLKVLQLPNGVFCASKDGSESDMRFIYCAACISYIIDDWSGVDIEKATDYILKSLTYEFGFAQAPQLEAHGGSTYCAIASLALMGKLSALSEIQRKNIIRWLLNRQKDGFQGRPNKPVDTCYSFWVGAALKILDVFDFVDFDQNKTYVLSTQDNLYGGLSKWVDTTSDPLHTYMGLSGLSLMKYDELEEVNPLLNISQRAYAHLKSLHMKWRLRL</sequence>
<name>A0ACB9SW29_HOLOL</name>
<dbReference type="Proteomes" id="UP001056778">
    <property type="component" value="Chromosome 7"/>
</dbReference>
<keyword evidence="2" id="KW-1185">Reference proteome</keyword>
<dbReference type="EMBL" id="CM043021">
    <property type="protein sequence ID" value="KAI4458748.1"/>
    <property type="molecule type" value="Genomic_DNA"/>
</dbReference>
<reference evidence="1" key="1">
    <citation type="submission" date="2022-04" db="EMBL/GenBank/DDBJ databases">
        <title>Chromosome-scale genome assembly of Holotrichia oblita Faldermann.</title>
        <authorList>
            <person name="Rongchong L."/>
        </authorList>
    </citation>
    <scope>NUCLEOTIDE SEQUENCE</scope>
    <source>
        <strain evidence="1">81SQS9</strain>
    </source>
</reference>
<organism evidence="1 2">
    <name type="scientific">Holotrichia oblita</name>
    <name type="common">Chafer beetle</name>
    <dbReference type="NCBI Taxonomy" id="644536"/>
    <lineage>
        <taxon>Eukaryota</taxon>
        <taxon>Metazoa</taxon>
        <taxon>Ecdysozoa</taxon>
        <taxon>Arthropoda</taxon>
        <taxon>Hexapoda</taxon>
        <taxon>Insecta</taxon>
        <taxon>Pterygota</taxon>
        <taxon>Neoptera</taxon>
        <taxon>Endopterygota</taxon>
        <taxon>Coleoptera</taxon>
        <taxon>Polyphaga</taxon>
        <taxon>Scarabaeiformia</taxon>
        <taxon>Scarabaeidae</taxon>
        <taxon>Melolonthinae</taxon>
        <taxon>Holotrichia</taxon>
    </lineage>
</organism>